<dbReference type="GO" id="GO:0005886">
    <property type="term" value="C:plasma membrane"/>
    <property type="evidence" value="ECO:0007669"/>
    <property type="project" value="UniProtKB-SubCell"/>
</dbReference>
<feature type="transmembrane region" description="Helical" evidence="6">
    <location>
        <begin position="39"/>
        <end position="63"/>
    </location>
</feature>
<accession>A0A1Q9LNM9</accession>
<reference evidence="7 8" key="1">
    <citation type="submission" date="2016-10" db="EMBL/GenBank/DDBJ databases">
        <title>The Draft Genome Sequence of Actinokineospora bangkokensis 44EHWT reveals the biosynthetic pathway of antifungal compounds Thailandins with unusual extender unit butylmalonyl-CoA.</title>
        <authorList>
            <person name="Greule A."/>
            <person name="Intra B."/>
            <person name="Flemming S."/>
            <person name="Rommel M.G."/>
            <person name="Panbangred W."/>
            <person name="Bechthold A."/>
        </authorList>
    </citation>
    <scope>NUCLEOTIDE SEQUENCE [LARGE SCALE GENOMIC DNA]</scope>
    <source>
        <strain evidence="7 8">44EHW</strain>
    </source>
</reference>
<dbReference type="Proteomes" id="UP000186040">
    <property type="component" value="Unassembled WGS sequence"/>
</dbReference>
<evidence type="ECO:0000256" key="4">
    <source>
        <dbReference type="ARBA" id="ARBA00022989"/>
    </source>
</evidence>
<dbReference type="AlphaFoldDB" id="A0A1Q9LNM9"/>
<sequence>MGWAQRWRRARVRYRWLDHLVRAVDRYIEHSGYQYVGAITYFSVLSVVPIMMVGFSTAGFVLAGSPDLLTQLRIGVGNVVPRPLVGEVGTLVDGLIDQRTHIGVLGLVVGLYSGWNWMNALRDALTAMWDQHRVDQPLLRVVVRDGLALLGLVPAIAVSFGLTAVGGSVGGWLLRLAGIEDTLGATVLLRLSTVVLALTADWLVFLWVLTKLPRRPVGLRSAVRGAAAAAVGFEALKLAGNVYLGIIGGSPTGVAFGSVIGLLVFISLVSRLLIFIAAWTATGSDTAARQPVAPPGPAVIRVTAAERANPLVPAAVGAAFGALLTTVFRRKRK</sequence>
<proteinExistence type="predicted"/>
<dbReference type="EMBL" id="MKQR01000009">
    <property type="protein sequence ID" value="OLR93594.1"/>
    <property type="molecule type" value="Genomic_DNA"/>
</dbReference>
<keyword evidence="3 6" id="KW-0812">Transmembrane</keyword>
<dbReference type="OrthoDB" id="4127374at2"/>
<keyword evidence="4 6" id="KW-1133">Transmembrane helix</keyword>
<evidence type="ECO:0000256" key="3">
    <source>
        <dbReference type="ARBA" id="ARBA00022692"/>
    </source>
</evidence>
<dbReference type="PANTHER" id="PTHR30213">
    <property type="entry name" value="INNER MEMBRANE PROTEIN YHJD"/>
    <property type="match status" value="1"/>
</dbReference>
<evidence type="ECO:0000313" key="7">
    <source>
        <dbReference type="EMBL" id="OLR93594.1"/>
    </source>
</evidence>
<comment type="caution">
    <text evidence="7">The sequence shown here is derived from an EMBL/GenBank/DDBJ whole genome shotgun (WGS) entry which is preliminary data.</text>
</comment>
<dbReference type="PANTHER" id="PTHR30213:SF1">
    <property type="entry name" value="INNER MEMBRANE PROTEIN YHJD"/>
    <property type="match status" value="1"/>
</dbReference>
<gene>
    <name evidence="7" type="ORF">BJP25_15030</name>
</gene>
<evidence type="ECO:0000313" key="8">
    <source>
        <dbReference type="Proteomes" id="UP000186040"/>
    </source>
</evidence>
<keyword evidence="8" id="KW-1185">Reference proteome</keyword>
<evidence type="ECO:0000256" key="1">
    <source>
        <dbReference type="ARBA" id="ARBA00004651"/>
    </source>
</evidence>
<evidence type="ECO:0000256" key="2">
    <source>
        <dbReference type="ARBA" id="ARBA00022475"/>
    </source>
</evidence>
<comment type="subcellular location">
    <subcellularLocation>
        <location evidence="1">Cell membrane</location>
        <topology evidence="1">Multi-pass membrane protein</topology>
    </subcellularLocation>
</comment>
<evidence type="ECO:0000256" key="6">
    <source>
        <dbReference type="SAM" id="Phobius"/>
    </source>
</evidence>
<dbReference type="STRING" id="1193682.BJP25_15030"/>
<name>A0A1Q9LNM9_9PSEU</name>
<protein>
    <submittedName>
        <fullName evidence="7">Inner membrane protein YhjD</fullName>
    </submittedName>
</protein>
<evidence type="ECO:0000256" key="5">
    <source>
        <dbReference type="ARBA" id="ARBA00023136"/>
    </source>
</evidence>
<dbReference type="Pfam" id="PF03631">
    <property type="entry name" value="Virul_fac_BrkB"/>
    <property type="match status" value="1"/>
</dbReference>
<dbReference type="InterPro" id="IPR017039">
    <property type="entry name" value="Virul_fac_BrkB"/>
</dbReference>
<feature type="transmembrane region" description="Helical" evidence="6">
    <location>
        <begin position="254"/>
        <end position="279"/>
    </location>
</feature>
<keyword evidence="2" id="KW-1003">Cell membrane</keyword>
<feature type="transmembrane region" description="Helical" evidence="6">
    <location>
        <begin position="311"/>
        <end position="328"/>
    </location>
</feature>
<feature type="transmembrane region" description="Helical" evidence="6">
    <location>
        <begin position="187"/>
        <end position="210"/>
    </location>
</feature>
<organism evidence="7 8">
    <name type="scientific">Actinokineospora bangkokensis</name>
    <dbReference type="NCBI Taxonomy" id="1193682"/>
    <lineage>
        <taxon>Bacteria</taxon>
        <taxon>Bacillati</taxon>
        <taxon>Actinomycetota</taxon>
        <taxon>Actinomycetes</taxon>
        <taxon>Pseudonocardiales</taxon>
        <taxon>Pseudonocardiaceae</taxon>
        <taxon>Actinokineospora</taxon>
    </lineage>
</organism>
<feature type="transmembrane region" description="Helical" evidence="6">
    <location>
        <begin position="147"/>
        <end position="167"/>
    </location>
</feature>
<keyword evidence="5 6" id="KW-0472">Membrane</keyword>